<evidence type="ECO:0000313" key="1">
    <source>
        <dbReference type="EMBL" id="SNR85621.1"/>
    </source>
</evidence>
<dbReference type="EMBL" id="FZOJ01000001">
    <property type="protein sequence ID" value="SNR85621.1"/>
    <property type="molecule type" value="Genomic_DNA"/>
</dbReference>
<evidence type="ECO:0000313" key="2">
    <source>
        <dbReference type="Proteomes" id="UP000198304"/>
    </source>
</evidence>
<dbReference type="Proteomes" id="UP000198304">
    <property type="component" value="Unassembled WGS sequence"/>
</dbReference>
<dbReference type="AlphaFoldDB" id="A0A238ZRE3"/>
<accession>A0A238ZRE3</accession>
<evidence type="ECO:0008006" key="3">
    <source>
        <dbReference type="Google" id="ProtNLM"/>
    </source>
</evidence>
<gene>
    <name evidence="1" type="ORF">SAMN05446037_100139</name>
</gene>
<keyword evidence="2" id="KW-1185">Reference proteome</keyword>
<organism evidence="1 2">
    <name type="scientific">Anaerovirgula multivorans</name>
    <dbReference type="NCBI Taxonomy" id="312168"/>
    <lineage>
        <taxon>Bacteria</taxon>
        <taxon>Bacillati</taxon>
        <taxon>Bacillota</taxon>
        <taxon>Clostridia</taxon>
        <taxon>Peptostreptococcales</taxon>
        <taxon>Natronincolaceae</taxon>
        <taxon>Anaerovirgula</taxon>
    </lineage>
</organism>
<reference evidence="1 2" key="1">
    <citation type="submission" date="2017-06" db="EMBL/GenBank/DDBJ databases">
        <authorList>
            <person name="Kim H.J."/>
            <person name="Triplett B.A."/>
        </authorList>
    </citation>
    <scope>NUCLEOTIDE SEQUENCE [LARGE SCALE GENOMIC DNA]</scope>
    <source>
        <strain evidence="1 2">SCA</strain>
    </source>
</reference>
<proteinExistence type="predicted"/>
<protein>
    <recommendedName>
        <fullName evidence="3">PcfK-like protein</fullName>
    </recommendedName>
</protein>
<dbReference type="OrthoDB" id="2375727at2"/>
<name>A0A238ZRE3_9FIRM</name>
<dbReference type="RefSeq" id="WP_089280840.1">
    <property type="nucleotide sequence ID" value="NZ_FZOJ01000001.1"/>
</dbReference>
<sequence length="125" mass="13940">MLEKAIEKIRSEVNQNSNNSYNQVIGELLLKHLNKNPEAAEKILAEGKTIAKSLDAMKKVAGKKKTGNFAMLTLEEGFKAVLDYYGIKAEVKIEVPEPPELVSVDSKPAVEKKKIDFDIKLEELL</sequence>